<reference evidence="2 3" key="1">
    <citation type="submission" date="2019-08" db="EMBL/GenBank/DDBJ databases">
        <authorList>
            <person name="Peeters C."/>
        </authorList>
    </citation>
    <scope>NUCLEOTIDE SEQUENCE [LARGE SCALE GENOMIC DNA]</scope>
    <source>
        <strain evidence="2 3">LMG 31012</strain>
    </source>
</reference>
<evidence type="ECO:0000313" key="3">
    <source>
        <dbReference type="Proteomes" id="UP000400981"/>
    </source>
</evidence>
<dbReference type="Proteomes" id="UP000400981">
    <property type="component" value="Unassembled WGS sequence"/>
</dbReference>
<name>A0A5E4RFM1_9BURK</name>
<dbReference type="InterPro" id="IPR050383">
    <property type="entry name" value="GlyoxalaseI/FosfomycinResist"/>
</dbReference>
<accession>A0A5E4RFM1</accession>
<proteinExistence type="predicted"/>
<feature type="domain" description="VOC" evidence="1">
    <location>
        <begin position="17"/>
        <end position="129"/>
    </location>
</feature>
<dbReference type="PANTHER" id="PTHR21366">
    <property type="entry name" value="GLYOXALASE FAMILY PROTEIN"/>
    <property type="match status" value="1"/>
</dbReference>
<evidence type="ECO:0000259" key="1">
    <source>
        <dbReference type="PROSITE" id="PS51819"/>
    </source>
</evidence>
<dbReference type="InterPro" id="IPR037523">
    <property type="entry name" value="VOC_core"/>
</dbReference>
<dbReference type="OrthoDB" id="8676366at2"/>
<keyword evidence="2" id="KW-0223">Dioxygenase</keyword>
<dbReference type="AlphaFoldDB" id="A0A5E4RFM1"/>
<dbReference type="Gene3D" id="3.10.180.10">
    <property type="entry name" value="2,3-Dihydroxybiphenyl 1,2-Dioxygenase, domain 1"/>
    <property type="match status" value="2"/>
</dbReference>
<dbReference type="InterPro" id="IPR029068">
    <property type="entry name" value="Glyas_Bleomycin-R_OHBP_Dase"/>
</dbReference>
<dbReference type="GO" id="GO:0051213">
    <property type="term" value="F:dioxygenase activity"/>
    <property type="evidence" value="ECO:0007669"/>
    <property type="project" value="UniProtKB-KW"/>
</dbReference>
<dbReference type="PROSITE" id="PS51819">
    <property type="entry name" value="VOC"/>
    <property type="match status" value="2"/>
</dbReference>
<organism evidence="2 3">
    <name type="scientific">Pandoraea eparura</name>
    <dbReference type="NCBI Taxonomy" id="2508291"/>
    <lineage>
        <taxon>Bacteria</taxon>
        <taxon>Pseudomonadati</taxon>
        <taxon>Pseudomonadota</taxon>
        <taxon>Betaproteobacteria</taxon>
        <taxon>Burkholderiales</taxon>
        <taxon>Burkholderiaceae</taxon>
        <taxon>Pandoraea</taxon>
    </lineage>
</organism>
<gene>
    <name evidence="2" type="ORF">PEP31012_00131</name>
</gene>
<evidence type="ECO:0000313" key="2">
    <source>
        <dbReference type="EMBL" id="VVD61611.1"/>
    </source>
</evidence>
<feature type="domain" description="VOC" evidence="1">
    <location>
        <begin position="164"/>
        <end position="279"/>
    </location>
</feature>
<dbReference type="PANTHER" id="PTHR21366:SF14">
    <property type="entry name" value="GLYOXALASE DOMAIN-CONTAINING PROTEIN 5"/>
    <property type="match status" value="1"/>
</dbReference>
<sequence length="320" mass="34248">MFNNANASSPASTGVHSIDHYALEVPSLELAETFHAAFGLDVTHEAGGLAVRTTGGAHVWARMLPGSRKRLAYLSFSAFADDIDVLRAQIKAVGGRETSSLPTAVGGGVSGAGFWFHDPDGNLIQVKAAARVSPSHRSSAAPSARRALRGVADHASVLSVRPQRLSHVLLFTPDIDRAIAFYRDGLGLRYSDGSAGIVAFLHGRHGSDHHMVAFVQSSAKGWHHAAWDVPSVDDVGLGKMQMQAAGYAQGWGVGRHVLGSNYFHYVRDPWGSFCEYSADIDYVPPGQAWPAGDHPPEDALYLWGPDVPPYFIVNTEAETG</sequence>
<dbReference type="Pfam" id="PF00903">
    <property type="entry name" value="Glyoxalase"/>
    <property type="match status" value="2"/>
</dbReference>
<dbReference type="RefSeq" id="WP_150587446.1">
    <property type="nucleotide sequence ID" value="NZ_CABPSH010000001.1"/>
</dbReference>
<dbReference type="InterPro" id="IPR004360">
    <property type="entry name" value="Glyas_Fos-R_dOase_dom"/>
</dbReference>
<keyword evidence="2" id="KW-0560">Oxidoreductase</keyword>
<protein>
    <submittedName>
        <fullName evidence="2">Catechol 2,3-dioxygenase</fullName>
    </submittedName>
</protein>
<dbReference type="EMBL" id="CABPSH010000001">
    <property type="protein sequence ID" value="VVD61611.1"/>
    <property type="molecule type" value="Genomic_DNA"/>
</dbReference>
<keyword evidence="3" id="KW-1185">Reference proteome</keyword>
<dbReference type="SUPFAM" id="SSF54593">
    <property type="entry name" value="Glyoxalase/Bleomycin resistance protein/Dihydroxybiphenyl dioxygenase"/>
    <property type="match status" value="1"/>
</dbReference>